<name>A0A2A6CMT1_PRIPA</name>
<reference evidence="2" key="1">
    <citation type="journal article" date="2008" name="Nat. Genet.">
        <title>The Pristionchus pacificus genome provides a unique perspective on nematode lifestyle and parasitism.</title>
        <authorList>
            <person name="Dieterich C."/>
            <person name="Clifton S.W."/>
            <person name="Schuster L.N."/>
            <person name="Chinwalla A."/>
            <person name="Delehaunty K."/>
            <person name="Dinkelacker I."/>
            <person name="Fulton L."/>
            <person name="Fulton R."/>
            <person name="Godfrey J."/>
            <person name="Minx P."/>
            <person name="Mitreva M."/>
            <person name="Roeseler W."/>
            <person name="Tian H."/>
            <person name="Witte H."/>
            <person name="Yang S.P."/>
            <person name="Wilson R.K."/>
            <person name="Sommer R.J."/>
        </authorList>
    </citation>
    <scope>NUCLEOTIDE SEQUENCE [LARGE SCALE GENOMIC DNA]</scope>
    <source>
        <strain evidence="2">PS312</strain>
    </source>
</reference>
<keyword evidence="2" id="KW-1185">Reference proteome</keyword>
<dbReference type="Proteomes" id="UP000005239">
    <property type="component" value="Unassembled WGS sequence"/>
</dbReference>
<gene>
    <name evidence="1" type="primary">WBGene00202572</name>
</gene>
<sequence>MSIDPRMLKKQDAGNIASISKNCTESGRAPQKRKIARCEFCNRTNHSADQCRKVVDEMDRRAVLTKYRRCFSCLSKNCNGICGDRCERCTLKGHHSTICMEEVE</sequence>
<organism evidence="1 2">
    <name type="scientific">Pristionchus pacificus</name>
    <name type="common">Parasitic nematode worm</name>
    <dbReference type="NCBI Taxonomy" id="54126"/>
    <lineage>
        <taxon>Eukaryota</taxon>
        <taxon>Metazoa</taxon>
        <taxon>Ecdysozoa</taxon>
        <taxon>Nematoda</taxon>
        <taxon>Chromadorea</taxon>
        <taxon>Rhabditida</taxon>
        <taxon>Rhabditina</taxon>
        <taxon>Diplogasteromorpha</taxon>
        <taxon>Diplogasteroidea</taxon>
        <taxon>Neodiplogasteridae</taxon>
        <taxon>Pristionchus</taxon>
    </lineage>
</organism>
<dbReference type="OrthoDB" id="5984724at2759"/>
<evidence type="ECO:0000313" key="2">
    <source>
        <dbReference type="Proteomes" id="UP000005239"/>
    </source>
</evidence>
<accession>A0A2A6CMT1</accession>
<evidence type="ECO:0000313" key="1">
    <source>
        <dbReference type="EnsemblMetazoa" id="PPA29703.1"/>
    </source>
</evidence>
<protein>
    <submittedName>
        <fullName evidence="1">Uncharacterized protein</fullName>
    </submittedName>
</protein>
<reference evidence="1" key="2">
    <citation type="submission" date="2022-06" db="UniProtKB">
        <authorList>
            <consortium name="EnsemblMetazoa"/>
        </authorList>
    </citation>
    <scope>IDENTIFICATION</scope>
    <source>
        <strain evidence="1">PS312</strain>
    </source>
</reference>
<accession>A0A8R1UKF7</accession>
<dbReference type="EnsemblMetazoa" id="PPA29703.1">
    <property type="protein sequence ID" value="PPA29703.1"/>
    <property type="gene ID" value="WBGene00202572"/>
</dbReference>
<proteinExistence type="predicted"/>
<dbReference type="AlphaFoldDB" id="A0A2A6CMT1"/>